<dbReference type="RefSeq" id="WP_158710428.1">
    <property type="nucleotide sequence ID" value="NZ_JBIBDZ010000001.1"/>
</dbReference>
<name>A0ABW6XHY1_9ACTN</name>
<reference evidence="2 3" key="1">
    <citation type="submission" date="2024-10" db="EMBL/GenBank/DDBJ databases">
        <title>The Natural Products Discovery Center: Release of the First 8490 Sequenced Strains for Exploring Actinobacteria Biosynthetic Diversity.</title>
        <authorList>
            <person name="Kalkreuter E."/>
            <person name="Kautsar S.A."/>
            <person name="Yang D."/>
            <person name="Bader C.D."/>
            <person name="Teijaro C.N."/>
            <person name="Fluegel L."/>
            <person name="Davis C.M."/>
            <person name="Simpson J.R."/>
            <person name="Lauterbach L."/>
            <person name="Steele A.D."/>
            <person name="Gui C."/>
            <person name="Meng S."/>
            <person name="Li G."/>
            <person name="Viehrig K."/>
            <person name="Ye F."/>
            <person name="Su P."/>
            <person name="Kiefer A.F."/>
            <person name="Nichols A."/>
            <person name="Cepeda A.J."/>
            <person name="Yan W."/>
            <person name="Fan B."/>
            <person name="Jiang Y."/>
            <person name="Adhikari A."/>
            <person name="Zheng C.-J."/>
            <person name="Schuster L."/>
            <person name="Cowan T.M."/>
            <person name="Smanski M.J."/>
            <person name="Chevrette M.G."/>
            <person name="De Carvalho L.P.S."/>
            <person name="Shen B."/>
        </authorList>
    </citation>
    <scope>NUCLEOTIDE SEQUENCE [LARGE SCALE GENOMIC DNA]</scope>
    <source>
        <strain evidence="2 3">NPDC012605</strain>
    </source>
</reference>
<accession>A0ABW6XHY1</accession>
<proteinExistence type="predicted"/>
<keyword evidence="1" id="KW-0732">Signal</keyword>
<keyword evidence="3" id="KW-1185">Reference proteome</keyword>
<gene>
    <name evidence="2" type="ORF">ACFY8C_01880</name>
</gene>
<organism evidence="2 3">
    <name type="scientific">Streptomyces flavochromogenes</name>
    <dbReference type="NCBI Taxonomy" id="68199"/>
    <lineage>
        <taxon>Bacteria</taxon>
        <taxon>Bacillati</taxon>
        <taxon>Actinomycetota</taxon>
        <taxon>Actinomycetes</taxon>
        <taxon>Kitasatosporales</taxon>
        <taxon>Streptomycetaceae</taxon>
        <taxon>Streptomyces</taxon>
    </lineage>
</organism>
<feature type="chain" id="PRO_5047306488" evidence="1">
    <location>
        <begin position="31"/>
        <end position="127"/>
    </location>
</feature>
<dbReference type="Proteomes" id="UP001602370">
    <property type="component" value="Unassembled WGS sequence"/>
</dbReference>
<protein>
    <submittedName>
        <fullName evidence="2">Uncharacterized protein</fullName>
    </submittedName>
</protein>
<comment type="caution">
    <text evidence="2">The sequence shown here is derived from an EMBL/GenBank/DDBJ whole genome shotgun (WGS) entry which is preliminary data.</text>
</comment>
<sequence length="127" mass="13395">MSFIRHAVTVGLSTAAVVGAMAAFGSTAQAAPTTVCSTTPDGGSVCLNVDPKGYRIQYYKKSGNPAKVDFNLYCDNGRWFGDETPFVIASGQTRSYVFSVGSQGRCYGKLLNGNNGALIKATPKLSR</sequence>
<evidence type="ECO:0000256" key="1">
    <source>
        <dbReference type="SAM" id="SignalP"/>
    </source>
</evidence>
<dbReference type="EMBL" id="JBIBDZ010000001">
    <property type="protein sequence ID" value="MFF5917085.1"/>
    <property type="molecule type" value="Genomic_DNA"/>
</dbReference>
<feature type="signal peptide" evidence="1">
    <location>
        <begin position="1"/>
        <end position="30"/>
    </location>
</feature>
<evidence type="ECO:0000313" key="3">
    <source>
        <dbReference type="Proteomes" id="UP001602370"/>
    </source>
</evidence>
<evidence type="ECO:0000313" key="2">
    <source>
        <dbReference type="EMBL" id="MFF5917085.1"/>
    </source>
</evidence>